<dbReference type="Proteomes" id="UP000887013">
    <property type="component" value="Unassembled WGS sequence"/>
</dbReference>
<accession>A0A8X6J024</accession>
<comment type="caution">
    <text evidence="1">The sequence shown here is derived from an EMBL/GenBank/DDBJ whole genome shotgun (WGS) entry which is preliminary data.</text>
</comment>
<gene>
    <name evidence="1" type="ORF">NPIL_282841</name>
</gene>
<keyword evidence="2" id="KW-1185">Reference proteome</keyword>
<reference evidence="1" key="1">
    <citation type="submission" date="2020-08" db="EMBL/GenBank/DDBJ databases">
        <title>Multicomponent nature underlies the extraordinary mechanical properties of spider dragline silk.</title>
        <authorList>
            <person name="Kono N."/>
            <person name="Nakamura H."/>
            <person name="Mori M."/>
            <person name="Yoshida Y."/>
            <person name="Ohtoshi R."/>
            <person name="Malay A.D."/>
            <person name="Moran D.A.P."/>
            <person name="Tomita M."/>
            <person name="Numata K."/>
            <person name="Arakawa K."/>
        </authorList>
    </citation>
    <scope>NUCLEOTIDE SEQUENCE</scope>
</reference>
<sequence length="72" mass="8332">MLTGFQSDLHPRRPLCLPRSSCASDLQFKYNVLNFTKFTQKPKLIATLDSKTPIMYRRYEVTPNTLPSEEPV</sequence>
<evidence type="ECO:0000313" key="1">
    <source>
        <dbReference type="EMBL" id="GFS67384.1"/>
    </source>
</evidence>
<organism evidence="1 2">
    <name type="scientific">Nephila pilipes</name>
    <name type="common">Giant wood spider</name>
    <name type="synonym">Nephila maculata</name>
    <dbReference type="NCBI Taxonomy" id="299642"/>
    <lineage>
        <taxon>Eukaryota</taxon>
        <taxon>Metazoa</taxon>
        <taxon>Ecdysozoa</taxon>
        <taxon>Arthropoda</taxon>
        <taxon>Chelicerata</taxon>
        <taxon>Arachnida</taxon>
        <taxon>Araneae</taxon>
        <taxon>Araneomorphae</taxon>
        <taxon>Entelegynae</taxon>
        <taxon>Araneoidea</taxon>
        <taxon>Nephilidae</taxon>
        <taxon>Nephila</taxon>
    </lineage>
</organism>
<protein>
    <submittedName>
        <fullName evidence="1">Uncharacterized protein</fullName>
    </submittedName>
</protein>
<dbReference type="EMBL" id="BMAW01048700">
    <property type="protein sequence ID" value="GFS67384.1"/>
    <property type="molecule type" value="Genomic_DNA"/>
</dbReference>
<dbReference type="AlphaFoldDB" id="A0A8X6J024"/>
<name>A0A8X6J024_NEPPI</name>
<proteinExistence type="predicted"/>
<evidence type="ECO:0000313" key="2">
    <source>
        <dbReference type="Proteomes" id="UP000887013"/>
    </source>
</evidence>